<dbReference type="PANTHER" id="PTHR26392:SF92">
    <property type="entry name" value="PROTEIN KINASE DOMAIN-CONTAINING PROTEIN"/>
    <property type="match status" value="1"/>
</dbReference>
<dbReference type="KEGG" id="bbel:109467323"/>
<evidence type="ECO:0000313" key="6">
    <source>
        <dbReference type="RefSeq" id="XP_019620827.1"/>
    </source>
</evidence>
<accession>A0A6P4YQ85</accession>
<dbReference type="Gene3D" id="1.10.510.10">
    <property type="entry name" value="Transferase(Phosphotransferase) domain 1"/>
    <property type="match status" value="1"/>
</dbReference>
<sequence>MRLDGIIRDKYSEKLREASEAYRQTRVRLTELCNSIADYLPSLDKSIKARLKQWLGCEAEEIIQDVKDQLQKKECPIFVAGETSSGKSTFLNLLLGSEFLPVALLSSTSTICEVKYGKTKRAVVHLRQPTDQEQRQITIPLDGTKRRQKELESYIHLEGASRDDLPPAERVEIFLPIDLLKGGSVLVDSPGVGENEVMDKMVADYLPKCLAFIYILDSSRAGGVQNDKLVQILKLCADNNTEKENFDPKSAIFICNKWDLVSTREQEEVKRDTFRKLSQKWPGLKESQMFFAGQLAGILSGEFTKALDGIDTLLAQILNMKLDTLCQQTSDFRDQLALFYLTHLRKYEYELDNIQGWTNTRNRLGGGAFGEVFKVQVLYKGTMTQAALKIGVYPYDVIPLPLTKENAILRNFLTEEDNLRKLKEPMDTSSDQRIHNQHIVEYYGTACKRVPRGLKLGLVTELCEGTLADRIIGQRDHNPAWWGSDPEKQAAAFSYTQNLAVQLCEGLKIIHDAGYMHRDLKLINILVTHDDVVKLADVGQSKAEVKVTGTITGTPLYVAPEVLAEQMYNKSADIYSLGILLWEMWYGKTRYQLDTEDVAYDKQMKTDLKEGKDIRMPQWRGTVPPIPEWTRLIHDCLKKDPKERPNIQECLRRISAMKV</sequence>
<dbReference type="GO" id="GO:0005524">
    <property type="term" value="F:ATP binding"/>
    <property type="evidence" value="ECO:0007669"/>
    <property type="project" value="UniProtKB-UniRule"/>
</dbReference>
<protein>
    <submittedName>
        <fullName evidence="6">Probable LRR receptor-like serine/threonine-protein kinase At1g06840</fullName>
    </submittedName>
</protein>
<keyword evidence="1 3" id="KW-0547">Nucleotide-binding</keyword>
<dbReference type="SMART" id="SM00220">
    <property type="entry name" value="S_TKc"/>
    <property type="match status" value="1"/>
</dbReference>
<dbReference type="Pfam" id="PF00069">
    <property type="entry name" value="Pkinase"/>
    <property type="match status" value="1"/>
</dbReference>
<dbReference type="AlphaFoldDB" id="A0A6P4YQ85"/>
<dbReference type="InterPro" id="IPR027417">
    <property type="entry name" value="P-loop_NTPase"/>
</dbReference>
<organism evidence="5 6">
    <name type="scientific">Branchiostoma belcheri</name>
    <name type="common">Amphioxus</name>
    <dbReference type="NCBI Taxonomy" id="7741"/>
    <lineage>
        <taxon>Eukaryota</taxon>
        <taxon>Metazoa</taxon>
        <taxon>Chordata</taxon>
        <taxon>Cephalochordata</taxon>
        <taxon>Leptocardii</taxon>
        <taxon>Amphioxiformes</taxon>
        <taxon>Branchiostomatidae</taxon>
        <taxon>Branchiostoma</taxon>
    </lineage>
</organism>
<dbReference type="PANTHER" id="PTHR26392">
    <property type="entry name" value="MITOGEN-ACTIVATED PROTEIN KINASE KINASE KINASE 7-RELATED"/>
    <property type="match status" value="1"/>
</dbReference>
<reference evidence="6" key="1">
    <citation type="submission" date="2025-08" db="UniProtKB">
        <authorList>
            <consortium name="RefSeq"/>
        </authorList>
    </citation>
    <scope>IDENTIFICATION</scope>
    <source>
        <tissue evidence="6">Gonad</tissue>
    </source>
</reference>
<gene>
    <name evidence="6" type="primary">LOC109467323</name>
</gene>
<keyword evidence="2 3" id="KW-0067">ATP-binding</keyword>
<dbReference type="InterPro" id="IPR045063">
    <property type="entry name" value="Dynamin_N"/>
</dbReference>
<evidence type="ECO:0000256" key="3">
    <source>
        <dbReference type="PROSITE-ProRule" id="PRU10141"/>
    </source>
</evidence>
<dbReference type="RefSeq" id="XP_019620827.1">
    <property type="nucleotide sequence ID" value="XM_019765268.1"/>
</dbReference>
<evidence type="ECO:0000313" key="5">
    <source>
        <dbReference type="Proteomes" id="UP000515135"/>
    </source>
</evidence>
<dbReference type="Pfam" id="PF00350">
    <property type="entry name" value="Dynamin_N"/>
    <property type="match status" value="1"/>
</dbReference>
<feature type="binding site" evidence="3">
    <location>
        <position position="389"/>
    </location>
    <ligand>
        <name>ATP</name>
        <dbReference type="ChEBI" id="CHEBI:30616"/>
    </ligand>
</feature>
<evidence type="ECO:0000256" key="1">
    <source>
        <dbReference type="ARBA" id="ARBA00022741"/>
    </source>
</evidence>
<dbReference type="InterPro" id="IPR011009">
    <property type="entry name" value="Kinase-like_dom_sf"/>
</dbReference>
<feature type="domain" description="Protein kinase" evidence="4">
    <location>
        <begin position="358"/>
        <end position="657"/>
    </location>
</feature>
<evidence type="ECO:0000259" key="4">
    <source>
        <dbReference type="PROSITE" id="PS50011"/>
    </source>
</evidence>
<dbReference type="Gene3D" id="3.40.50.300">
    <property type="entry name" value="P-loop containing nucleotide triphosphate hydrolases"/>
    <property type="match status" value="1"/>
</dbReference>
<evidence type="ECO:0000256" key="2">
    <source>
        <dbReference type="ARBA" id="ARBA00022840"/>
    </source>
</evidence>
<dbReference type="SUPFAM" id="SSF52540">
    <property type="entry name" value="P-loop containing nucleoside triphosphate hydrolases"/>
    <property type="match status" value="1"/>
</dbReference>
<dbReference type="GeneID" id="109467323"/>
<dbReference type="PROSITE" id="PS00107">
    <property type="entry name" value="PROTEIN_KINASE_ATP"/>
    <property type="match status" value="1"/>
</dbReference>
<dbReference type="OrthoDB" id="5981483at2759"/>
<name>A0A6P4YQ85_BRABE</name>
<dbReference type="InterPro" id="IPR000719">
    <property type="entry name" value="Prot_kinase_dom"/>
</dbReference>
<dbReference type="InterPro" id="IPR017441">
    <property type="entry name" value="Protein_kinase_ATP_BS"/>
</dbReference>
<dbReference type="SUPFAM" id="SSF56112">
    <property type="entry name" value="Protein kinase-like (PK-like)"/>
    <property type="match status" value="1"/>
</dbReference>
<keyword evidence="5" id="KW-1185">Reference proteome</keyword>
<dbReference type="PROSITE" id="PS50011">
    <property type="entry name" value="PROTEIN_KINASE_DOM"/>
    <property type="match status" value="1"/>
</dbReference>
<dbReference type="Proteomes" id="UP000515135">
    <property type="component" value="Unplaced"/>
</dbReference>
<dbReference type="PROSITE" id="PS00108">
    <property type="entry name" value="PROTEIN_KINASE_ST"/>
    <property type="match status" value="1"/>
</dbReference>
<dbReference type="InterPro" id="IPR008271">
    <property type="entry name" value="Ser/Thr_kinase_AS"/>
</dbReference>
<dbReference type="GO" id="GO:0004672">
    <property type="term" value="F:protein kinase activity"/>
    <property type="evidence" value="ECO:0007669"/>
    <property type="project" value="InterPro"/>
</dbReference>
<proteinExistence type="predicted"/>